<dbReference type="PANTHER" id="PTHR11786:SF0">
    <property type="entry name" value="ARYLAMINE N-ACETYLTRANSFERASE 4-RELATED"/>
    <property type="match status" value="1"/>
</dbReference>
<dbReference type="Pfam" id="PF00797">
    <property type="entry name" value="Acetyltransf_2"/>
    <property type="match status" value="1"/>
</dbReference>
<dbReference type="EMBL" id="JACHLR010000001">
    <property type="protein sequence ID" value="MBB4857073.1"/>
    <property type="molecule type" value="Genomic_DNA"/>
</dbReference>
<keyword evidence="4" id="KW-1185">Reference proteome</keyword>
<dbReference type="Gene3D" id="2.40.128.150">
    <property type="entry name" value="Cysteine proteinases"/>
    <property type="match status" value="1"/>
</dbReference>
<dbReference type="AlphaFoldDB" id="A0A7W7K7L8"/>
<dbReference type="EC" id="2.3.1.118" evidence="3"/>
<dbReference type="Gene3D" id="3.30.2140.10">
    <property type="entry name" value="Arylamine N-acetyltransferase"/>
    <property type="match status" value="1"/>
</dbReference>
<dbReference type="PRINTS" id="PR01543">
    <property type="entry name" value="ANATRNSFRASE"/>
</dbReference>
<dbReference type="SUPFAM" id="SSF54001">
    <property type="entry name" value="Cysteine proteinases"/>
    <property type="match status" value="1"/>
</dbReference>
<dbReference type="PANTHER" id="PTHR11786">
    <property type="entry name" value="N-HYDROXYARYLAMINE O-ACETYLTRANSFERASE"/>
    <property type="match status" value="1"/>
</dbReference>
<sequence>MDLCRYLTRIGLDHTPPATAQGVAQLQGAHRLAIGFENLDVMLGRRIAIDSGSVFDKLVGRCRGGYCFEHNRLFADVLAVLGVANRPLLARVRLMVPPDVVPPRTHVCLLATIEGEPWLADAGFGGSNLPPLPLADSAEQALPDGSRHRLVHLGPCGSLTGEWRLERCAAACPGLDAPWQAQYTFDLSEVAPDDLEQANHWTSTRAGTRFTSLHVASIPLPDGFASMTDRELTLHRGGTVERRTIEDAADYAATLRRVFRIELSDGDAMRLPLFA</sequence>
<evidence type="ECO:0000256" key="1">
    <source>
        <dbReference type="ARBA" id="ARBA00006547"/>
    </source>
</evidence>
<evidence type="ECO:0000313" key="4">
    <source>
        <dbReference type="Proteomes" id="UP000555448"/>
    </source>
</evidence>
<keyword evidence="3" id="KW-0012">Acyltransferase</keyword>
<dbReference type="RefSeq" id="WP_184242169.1">
    <property type="nucleotide sequence ID" value="NZ_JACHLR010000001.1"/>
</dbReference>
<reference evidence="3 4" key="1">
    <citation type="submission" date="2020-08" db="EMBL/GenBank/DDBJ databases">
        <title>Functional genomics of gut bacteria from endangered species of beetles.</title>
        <authorList>
            <person name="Carlos-Shanley C."/>
        </authorList>
    </citation>
    <scope>NUCLEOTIDE SEQUENCE [LARGE SCALE GENOMIC DNA]</scope>
    <source>
        <strain evidence="3 4">S00245</strain>
    </source>
</reference>
<keyword evidence="3" id="KW-0808">Transferase</keyword>
<organism evidence="3 4">
    <name type="scientific">Novosphingobium chloroacetimidivorans</name>
    <dbReference type="NCBI Taxonomy" id="1428314"/>
    <lineage>
        <taxon>Bacteria</taxon>
        <taxon>Pseudomonadati</taxon>
        <taxon>Pseudomonadota</taxon>
        <taxon>Alphaproteobacteria</taxon>
        <taxon>Sphingomonadales</taxon>
        <taxon>Sphingomonadaceae</taxon>
        <taxon>Novosphingobium</taxon>
    </lineage>
</organism>
<gene>
    <name evidence="3" type="ORF">HNO88_000370</name>
</gene>
<comment type="caution">
    <text evidence="3">The sequence shown here is derived from an EMBL/GenBank/DDBJ whole genome shotgun (WGS) entry which is preliminary data.</text>
</comment>
<dbReference type="GO" id="GO:0046990">
    <property type="term" value="F:N-hydroxyarylamine O-acetyltransferase activity"/>
    <property type="evidence" value="ECO:0007669"/>
    <property type="project" value="UniProtKB-EC"/>
</dbReference>
<evidence type="ECO:0000313" key="3">
    <source>
        <dbReference type="EMBL" id="MBB4857073.1"/>
    </source>
</evidence>
<accession>A0A7W7K7L8</accession>
<protein>
    <submittedName>
        <fullName evidence="3">N-hydroxyarylamine O-acetyltransferase</fullName>
        <ecNumber evidence="3">2.3.1.118</ecNumber>
    </submittedName>
</protein>
<proteinExistence type="inferred from homology"/>
<evidence type="ECO:0000256" key="2">
    <source>
        <dbReference type="RuleBase" id="RU003452"/>
    </source>
</evidence>
<dbReference type="InterPro" id="IPR001447">
    <property type="entry name" value="Arylamine_N-AcTrfase"/>
</dbReference>
<dbReference type="Proteomes" id="UP000555448">
    <property type="component" value="Unassembled WGS sequence"/>
</dbReference>
<comment type="similarity">
    <text evidence="1 2">Belongs to the arylamine N-acetyltransferase family.</text>
</comment>
<dbReference type="InterPro" id="IPR038765">
    <property type="entry name" value="Papain-like_cys_pep_sf"/>
</dbReference>
<name>A0A7W7K7L8_9SPHN</name>